<keyword evidence="2" id="KW-0378">Hydrolase</keyword>
<evidence type="ECO:0000313" key="4">
    <source>
        <dbReference type="EMBL" id="CCC47484.1"/>
    </source>
</evidence>
<dbReference type="GO" id="GO:0055088">
    <property type="term" value="P:lipid homeostasis"/>
    <property type="evidence" value="ECO:0007669"/>
    <property type="project" value="TreeGrafter"/>
</dbReference>
<dbReference type="Pfam" id="PF01734">
    <property type="entry name" value="Patatin"/>
    <property type="match status" value="1"/>
</dbReference>
<name>G0TU50_TRYVY</name>
<dbReference type="InterPro" id="IPR033562">
    <property type="entry name" value="PLPL"/>
</dbReference>
<dbReference type="GO" id="GO:0019433">
    <property type="term" value="P:triglyceride catabolic process"/>
    <property type="evidence" value="ECO:0007669"/>
    <property type="project" value="TreeGrafter"/>
</dbReference>
<dbReference type="VEuPathDB" id="TriTrypDB:TvY486_0401500"/>
<keyword evidence="1 2" id="KW-0443">Lipid metabolism</keyword>
<protein>
    <recommendedName>
        <fullName evidence="3">PNPLA domain-containing protein</fullName>
    </recommendedName>
</protein>
<evidence type="ECO:0000259" key="3">
    <source>
        <dbReference type="PROSITE" id="PS51635"/>
    </source>
</evidence>
<dbReference type="Gene3D" id="3.40.1090.10">
    <property type="entry name" value="Cytosolic phospholipase A2 catalytic domain"/>
    <property type="match status" value="1"/>
</dbReference>
<evidence type="ECO:0000256" key="2">
    <source>
        <dbReference type="PROSITE-ProRule" id="PRU01161"/>
    </source>
</evidence>
<dbReference type="PANTHER" id="PTHR12406">
    <property type="entry name" value="CALCIUM-INDEPENDENT PHOSPHOLIPASE A2 IPLA2 -RELATED"/>
    <property type="match status" value="1"/>
</dbReference>
<evidence type="ECO:0000256" key="1">
    <source>
        <dbReference type="ARBA" id="ARBA00023098"/>
    </source>
</evidence>
<keyword evidence="2" id="KW-0442">Lipid degradation</keyword>
<dbReference type="GO" id="GO:0004806">
    <property type="term" value="F:triacylglycerol lipase activity"/>
    <property type="evidence" value="ECO:0007669"/>
    <property type="project" value="TreeGrafter"/>
</dbReference>
<reference evidence="4" key="1">
    <citation type="journal article" date="2012" name="Proc. Natl. Acad. Sci. U.S.A.">
        <title>Antigenic diversity is generated by distinct evolutionary mechanisms in African trypanosome species.</title>
        <authorList>
            <person name="Jackson A.P."/>
            <person name="Berry A."/>
            <person name="Aslett M."/>
            <person name="Allison H.C."/>
            <person name="Burton P."/>
            <person name="Vavrova-Anderson J."/>
            <person name="Brown R."/>
            <person name="Browne H."/>
            <person name="Corton N."/>
            <person name="Hauser H."/>
            <person name="Gamble J."/>
            <person name="Gilderthorp R."/>
            <person name="Marcello L."/>
            <person name="McQuillan J."/>
            <person name="Otto T.D."/>
            <person name="Quail M.A."/>
            <person name="Sanders M.J."/>
            <person name="van Tonder A."/>
            <person name="Ginger M.L."/>
            <person name="Field M.C."/>
            <person name="Barry J.D."/>
            <person name="Hertz-Fowler C."/>
            <person name="Berriman M."/>
        </authorList>
    </citation>
    <scope>NUCLEOTIDE SEQUENCE</scope>
    <source>
        <strain evidence="4">Y486</strain>
    </source>
</reference>
<proteinExistence type="predicted"/>
<dbReference type="GO" id="GO:0016020">
    <property type="term" value="C:membrane"/>
    <property type="evidence" value="ECO:0007669"/>
    <property type="project" value="TreeGrafter"/>
</dbReference>
<dbReference type="GO" id="GO:0005811">
    <property type="term" value="C:lipid droplet"/>
    <property type="evidence" value="ECO:0007669"/>
    <property type="project" value="TreeGrafter"/>
</dbReference>
<dbReference type="InterPro" id="IPR016035">
    <property type="entry name" value="Acyl_Trfase/lysoPLipase"/>
</dbReference>
<feature type="domain" description="PNPLA" evidence="3">
    <location>
        <begin position="23"/>
        <end position="203"/>
    </location>
</feature>
<accession>G0TU50</accession>
<gene>
    <name evidence="4" type="ORF">TVY486_0401500</name>
</gene>
<dbReference type="AlphaFoldDB" id="G0TU50"/>
<dbReference type="GO" id="GO:0005737">
    <property type="term" value="C:cytoplasm"/>
    <property type="evidence" value="ECO:0007669"/>
    <property type="project" value="TreeGrafter"/>
</dbReference>
<comment type="caution">
    <text evidence="2">Lacks conserved residue(s) required for the propagation of feature annotation.</text>
</comment>
<dbReference type="EMBL" id="HE573020">
    <property type="protein sequence ID" value="CCC47484.1"/>
    <property type="molecule type" value="Genomic_DNA"/>
</dbReference>
<feature type="active site" description="Nucleophile" evidence="2">
    <location>
        <position position="64"/>
    </location>
</feature>
<feature type="short sequence motif" description="GXSXG" evidence="2">
    <location>
        <begin position="62"/>
        <end position="66"/>
    </location>
</feature>
<feature type="short sequence motif" description="DGA/G" evidence="2">
    <location>
        <begin position="190"/>
        <end position="192"/>
    </location>
</feature>
<feature type="active site" description="Proton acceptor" evidence="2">
    <location>
        <position position="190"/>
    </location>
</feature>
<dbReference type="PROSITE" id="PS51635">
    <property type="entry name" value="PNPLA"/>
    <property type="match status" value="1"/>
</dbReference>
<dbReference type="InterPro" id="IPR002641">
    <property type="entry name" value="PNPLA_dom"/>
</dbReference>
<organism evidence="4">
    <name type="scientific">Trypanosoma vivax (strain Y486)</name>
    <dbReference type="NCBI Taxonomy" id="1055687"/>
    <lineage>
        <taxon>Eukaryota</taxon>
        <taxon>Discoba</taxon>
        <taxon>Euglenozoa</taxon>
        <taxon>Kinetoplastea</taxon>
        <taxon>Metakinetoplastina</taxon>
        <taxon>Trypanosomatida</taxon>
        <taxon>Trypanosomatidae</taxon>
        <taxon>Trypanosoma</taxon>
        <taxon>Duttonella</taxon>
    </lineage>
</organism>
<dbReference type="SUPFAM" id="SSF52151">
    <property type="entry name" value="FabD/lysophospholipase-like"/>
    <property type="match status" value="1"/>
</dbReference>
<sequence>MFTFSVPYCGAVVPSDNAFDLTVSFSAAGWLQLYHFGAAQALVDCGLLDKMSQDGKRVRFCGSSAGSLVAVCLASGLHDFIEARDSTIMYGEHYASSWLFFFCMINYLKDAIKHQWTHLMDLERKPDLQSMINNGSLEIYVTVLPYMKKKVIDRFMCYEDVVEAALASCCMAPFVGFPFRLSSTGEFVCDGGLAVVTPRIGEPNTISVSPFCWSSATVHPEQFVPVWWVVRPPGGANSIKLFALGYNNMLEALEKNGLITSEMREKLSKPKSDTLFSSSKLVRFLNCRPVCALLSHLHIYMAPIGCVKLAIDVALGQTKRVLLFCNQTFTDLRRNCKKMSLTNLCGSGLSRVSHISEHVEQSLCIFRVFRPILYGWKNTETRPVVTRTENNSRTKRAR</sequence>
<dbReference type="PANTHER" id="PTHR12406:SF42">
    <property type="entry name" value="PNPLA DOMAIN-CONTAINING PROTEIN"/>
    <property type="match status" value="1"/>
</dbReference>